<dbReference type="InterPro" id="IPR058669">
    <property type="entry name" value="TPR_IPO7/11-like"/>
</dbReference>
<name>A0A4T0MTK8_9BASI</name>
<protein>
    <submittedName>
        <fullName evidence="6">ARM repeat-containing protein</fullName>
    </submittedName>
</protein>
<dbReference type="InterPro" id="IPR016024">
    <property type="entry name" value="ARM-type_fold"/>
</dbReference>
<gene>
    <name evidence="8" type="ORF">E3Q01_01171</name>
    <name evidence="7" type="ORF">E3Q10_03026</name>
    <name evidence="6" type="ORF">E3Q22_01479</name>
</gene>
<evidence type="ECO:0000256" key="1">
    <source>
        <dbReference type="ARBA" id="ARBA00004123"/>
    </source>
</evidence>
<evidence type="ECO:0000256" key="3">
    <source>
        <dbReference type="ARBA" id="ARBA00022448"/>
    </source>
</evidence>
<evidence type="ECO:0000313" key="6">
    <source>
        <dbReference type="EMBL" id="TIB80986.1"/>
    </source>
</evidence>
<evidence type="ECO:0000313" key="11">
    <source>
        <dbReference type="Proteomes" id="UP000310708"/>
    </source>
</evidence>
<dbReference type="SUPFAM" id="SSF48371">
    <property type="entry name" value="ARM repeat"/>
    <property type="match status" value="1"/>
</dbReference>
<evidence type="ECO:0000259" key="5">
    <source>
        <dbReference type="PROSITE" id="PS50166"/>
    </source>
</evidence>
<evidence type="ECO:0000256" key="2">
    <source>
        <dbReference type="ARBA" id="ARBA00007991"/>
    </source>
</evidence>
<evidence type="ECO:0000256" key="4">
    <source>
        <dbReference type="ARBA" id="ARBA00023242"/>
    </source>
</evidence>
<dbReference type="Proteomes" id="UP000310685">
    <property type="component" value="Unassembled WGS sequence"/>
</dbReference>
<keyword evidence="3" id="KW-0813">Transport</keyword>
<dbReference type="GO" id="GO:0006606">
    <property type="term" value="P:protein import into nucleus"/>
    <property type="evidence" value="ECO:0007669"/>
    <property type="project" value="TreeGrafter"/>
</dbReference>
<comment type="subcellular location">
    <subcellularLocation>
        <location evidence="1">Nucleus</location>
    </subcellularLocation>
</comment>
<reference evidence="9 10" key="1">
    <citation type="submission" date="2019-03" db="EMBL/GenBank/DDBJ databases">
        <title>Sequencing 25 genomes of Wallemia mellicola.</title>
        <authorList>
            <person name="Gostincar C."/>
        </authorList>
    </citation>
    <scope>NUCLEOTIDE SEQUENCE [LARGE SCALE GENOMIC DNA]</scope>
    <source>
        <strain evidence="6 10">EXF-6152</strain>
        <strain evidence="8 11">EXF-757</strain>
        <strain evidence="7 9">EXF-8738</strain>
    </source>
</reference>
<dbReference type="Proteomes" id="UP000310708">
    <property type="component" value="Unassembled WGS sequence"/>
</dbReference>
<dbReference type="Pfam" id="PF25758">
    <property type="entry name" value="TPR_IPO11"/>
    <property type="match status" value="1"/>
</dbReference>
<dbReference type="PANTHER" id="PTHR10997:SF7">
    <property type="entry name" value="IMPORTIN-11"/>
    <property type="match status" value="1"/>
</dbReference>
<comment type="similarity">
    <text evidence="2">Belongs to the importin beta family.</text>
</comment>
<evidence type="ECO:0000313" key="8">
    <source>
        <dbReference type="EMBL" id="TIC67697.1"/>
    </source>
</evidence>
<evidence type="ECO:0000313" key="9">
    <source>
        <dbReference type="Proteomes" id="UP000305647"/>
    </source>
</evidence>
<feature type="domain" description="Importin N-terminal" evidence="5">
    <location>
        <begin position="22"/>
        <end position="93"/>
    </location>
</feature>
<accession>A0A4T0MTK8</accession>
<dbReference type="GO" id="GO:0005829">
    <property type="term" value="C:cytosol"/>
    <property type="evidence" value="ECO:0007669"/>
    <property type="project" value="TreeGrafter"/>
</dbReference>
<dbReference type="EMBL" id="SPRC01000011">
    <property type="protein sequence ID" value="TIB80986.1"/>
    <property type="molecule type" value="Genomic_DNA"/>
</dbReference>
<evidence type="ECO:0000313" key="7">
    <source>
        <dbReference type="EMBL" id="TIC28592.1"/>
    </source>
</evidence>
<keyword evidence="4" id="KW-0539">Nucleus</keyword>
<dbReference type="Proteomes" id="UP000305647">
    <property type="component" value="Unassembled WGS sequence"/>
</dbReference>
<dbReference type="GO" id="GO:0005635">
    <property type="term" value="C:nuclear envelope"/>
    <property type="evidence" value="ECO:0007669"/>
    <property type="project" value="TreeGrafter"/>
</dbReference>
<dbReference type="InterPro" id="IPR001494">
    <property type="entry name" value="Importin-beta_N"/>
</dbReference>
<dbReference type="EMBL" id="SPRX01000010">
    <property type="protein sequence ID" value="TIC67697.1"/>
    <property type="molecule type" value="Genomic_DNA"/>
</dbReference>
<sequence length="968" mass="109701">MSEVENLLQNAVSQNILQLQQATDELDRKLRQTDFLDLLHAYAISDADSSLRLSAIIVVKNNLIGFWRNIKSLQLSDNARFNIRKRSIEFFDVNDDKISSLNSIILSKIARIDYPRYWSTLIEDILARLDVDLALQDATHLTRLRRATYTLHLIVKEISAIRIANKAFPGLYATLFNYMLNLYQLAFTNLNRNLDWIHIAIYSHKTLSRLCLHNFNRSSDEELANSASFTQLTISHLPHVLEYKSNSDITILVKLINSFTKHLKLLQSTNQRKFSSIPNVELIIPLLFSQITSSPYTPSPPKYIIHILLILKLTLADWTPNNVNKDNPNAVISDEYAVQIVHFLIANYIPLTSQDLERWDSAPEDWVYEDDLDQWEIDPRPCAENLIVGTLIKRREAVGAHICTMLQEASSLEATSTNLIMKESVYRIVGKCAEYLYDQIGFEEWLDKSLIPEVQISGSDQRILRRRIAVVLGRFSGESLSPEAFTKIYTILLHCLRPTEVANDVAVQVTAAITLSGVVDTWEFNPTLFEPFLNDIMPELIRILSACEMVEVKLRVLKSVTCIIDQWVLLCIWDIQLTRTQAIHYGPRLLELVPGLWDDSEGDWHFRGGILSMLSRLVAALQEGSNRALGIVVPLIKSALDPSQGKPFIDVDGIELWQTTLKHTPGLDESLVSLLPLALETFKNDLDLANDVAPVIESYIYLSPELVLSQFSPALFSAINETLDYAQDRLRDQIIDILNLVTIAGSPSSWANALNDTGLFRDLFVKLIENKESPVYLSKFILFFSRICIVDTEMFVQLVRMSAASLNVPEEVALGYLLDRWWDKWDNLVDNYERKLSASGLARLVASGHQTVLERLPGEISNVFIDVLAEIKERRMESEEGGNPVVNITPNPMLNEVGDEGTAEKTRKLAIYSNDPLSSFTLPQFISHSLAHAQQTFSGGPDAFNERYFMQADQAVTTQLVKYMNETL</sequence>
<dbReference type="EMBL" id="SPRO01000036">
    <property type="protein sequence ID" value="TIC28592.1"/>
    <property type="molecule type" value="Genomic_DNA"/>
</dbReference>
<organism evidence="6 10">
    <name type="scientific">Wallemia mellicola</name>
    <dbReference type="NCBI Taxonomy" id="1708541"/>
    <lineage>
        <taxon>Eukaryota</taxon>
        <taxon>Fungi</taxon>
        <taxon>Dikarya</taxon>
        <taxon>Basidiomycota</taxon>
        <taxon>Wallemiomycotina</taxon>
        <taxon>Wallemiomycetes</taxon>
        <taxon>Wallemiales</taxon>
        <taxon>Wallemiaceae</taxon>
        <taxon>Wallemia</taxon>
    </lineage>
</organism>
<proteinExistence type="inferred from homology"/>
<dbReference type="PANTHER" id="PTHR10997">
    <property type="entry name" value="IMPORTIN-7, 8, 11"/>
    <property type="match status" value="1"/>
</dbReference>
<dbReference type="AlphaFoldDB" id="A0A4T0MTK8"/>
<dbReference type="InterPro" id="IPR011989">
    <property type="entry name" value="ARM-like"/>
</dbReference>
<comment type="caution">
    <text evidence="6">The sequence shown here is derived from an EMBL/GenBank/DDBJ whole genome shotgun (WGS) entry which is preliminary data.</text>
</comment>
<evidence type="ECO:0000313" key="10">
    <source>
        <dbReference type="Proteomes" id="UP000310685"/>
    </source>
</evidence>
<dbReference type="Gene3D" id="1.25.10.10">
    <property type="entry name" value="Leucine-rich Repeat Variant"/>
    <property type="match status" value="1"/>
</dbReference>
<dbReference type="GO" id="GO:0031267">
    <property type="term" value="F:small GTPase binding"/>
    <property type="evidence" value="ECO:0007669"/>
    <property type="project" value="InterPro"/>
</dbReference>
<dbReference type="PROSITE" id="PS50166">
    <property type="entry name" value="IMPORTIN_B_NT"/>
    <property type="match status" value="1"/>
</dbReference>